<dbReference type="InterPro" id="IPR036291">
    <property type="entry name" value="NAD(P)-bd_dom_sf"/>
</dbReference>
<dbReference type="InterPro" id="IPR016040">
    <property type="entry name" value="NAD(P)-bd_dom"/>
</dbReference>
<dbReference type="PANTHER" id="PTHR48079:SF6">
    <property type="entry name" value="NAD(P)-BINDING DOMAIN-CONTAINING PROTEIN-RELATED"/>
    <property type="match status" value="1"/>
</dbReference>
<feature type="domain" description="NAD-dependent epimerase/dehydratase" evidence="1">
    <location>
        <begin position="202"/>
        <end position="284"/>
    </location>
</feature>
<protein>
    <recommendedName>
        <fullName evidence="5">NAD(P)-binding domain-containing protein</fullName>
    </recommendedName>
</protein>
<sequence>MASTTSTLHVCTVSKLSLYRLIKASIACHILPGGRLLSNCSRISDSNVAMAVKIFLTGATGYIGGTALDYIVRAHPGYEYTVLVRDEFRAEPIAARYPSVRFAYGTLEDDAVLEKAAAAADIVVHTADSSDHYAGAMAIAKGLKDGHTAKKPGYWIHTSGTSILTWYDAQHERAGGAPLPEQKYHDIKDIERLISLPDGAHHRDVDEIALAANSDAVKVVILCPPTIYGTGAGVVNTRSRQVPSLARVTLNKGFAPIIGEGKTEWDHVHSDDLGDLYVKLVDATQDPARRGNPEILGPHAYFFAENGSHSWAEVAHWIADEASRQGYLPSPLTKLVSEKEVTLMEDGSVSWGRNSKGVAERARKYLGWPPKGVPLKDTFREVVAKEARDLGLKPKEKKG</sequence>
<reference evidence="3 4" key="1">
    <citation type="journal article" date="2015" name="BMC Genomics">
        <title>The genome of the truffle-parasite Tolypocladium ophioglossoides and the evolution of antifungal peptaibiotics.</title>
        <authorList>
            <person name="Quandt C.A."/>
            <person name="Bushley K.E."/>
            <person name="Spatafora J.W."/>
        </authorList>
    </citation>
    <scope>NUCLEOTIDE SEQUENCE [LARGE SCALE GENOMIC DNA]</scope>
    <source>
        <strain evidence="3 4">CBS 100239</strain>
    </source>
</reference>
<dbReference type="Gene3D" id="3.40.50.720">
    <property type="entry name" value="NAD(P)-binding Rossmann-like Domain"/>
    <property type="match status" value="1"/>
</dbReference>
<dbReference type="Pfam" id="PF13460">
    <property type="entry name" value="NAD_binding_10"/>
    <property type="match status" value="1"/>
</dbReference>
<dbReference type="SUPFAM" id="SSF51735">
    <property type="entry name" value="NAD(P)-binding Rossmann-fold domains"/>
    <property type="match status" value="1"/>
</dbReference>
<evidence type="ECO:0000313" key="3">
    <source>
        <dbReference type="EMBL" id="KND91318.1"/>
    </source>
</evidence>
<dbReference type="Proteomes" id="UP000036947">
    <property type="component" value="Unassembled WGS sequence"/>
</dbReference>
<proteinExistence type="predicted"/>
<dbReference type="PANTHER" id="PTHR48079">
    <property type="entry name" value="PROTEIN YEEZ"/>
    <property type="match status" value="1"/>
</dbReference>
<feature type="domain" description="NAD(P)-binding" evidence="2">
    <location>
        <begin position="58"/>
        <end position="144"/>
    </location>
</feature>
<dbReference type="Pfam" id="PF01370">
    <property type="entry name" value="Epimerase"/>
    <property type="match status" value="1"/>
</dbReference>
<evidence type="ECO:0008006" key="5">
    <source>
        <dbReference type="Google" id="ProtNLM"/>
    </source>
</evidence>
<dbReference type="AlphaFoldDB" id="A0A0L0NB39"/>
<dbReference type="InterPro" id="IPR051783">
    <property type="entry name" value="NAD(P)-dependent_oxidoreduct"/>
</dbReference>
<evidence type="ECO:0000259" key="2">
    <source>
        <dbReference type="Pfam" id="PF13460"/>
    </source>
</evidence>
<dbReference type="EMBL" id="LFRF01000009">
    <property type="protein sequence ID" value="KND91318.1"/>
    <property type="molecule type" value="Genomic_DNA"/>
</dbReference>
<dbReference type="GO" id="GO:0005737">
    <property type="term" value="C:cytoplasm"/>
    <property type="evidence" value="ECO:0007669"/>
    <property type="project" value="TreeGrafter"/>
</dbReference>
<name>A0A0L0NB39_TOLOC</name>
<evidence type="ECO:0000259" key="1">
    <source>
        <dbReference type="Pfam" id="PF01370"/>
    </source>
</evidence>
<dbReference type="OrthoDB" id="10262413at2759"/>
<evidence type="ECO:0000313" key="4">
    <source>
        <dbReference type="Proteomes" id="UP000036947"/>
    </source>
</evidence>
<organism evidence="3 4">
    <name type="scientific">Tolypocladium ophioglossoides (strain CBS 100239)</name>
    <name type="common">Snaketongue truffleclub</name>
    <name type="synonym">Elaphocordyceps ophioglossoides</name>
    <dbReference type="NCBI Taxonomy" id="1163406"/>
    <lineage>
        <taxon>Eukaryota</taxon>
        <taxon>Fungi</taxon>
        <taxon>Dikarya</taxon>
        <taxon>Ascomycota</taxon>
        <taxon>Pezizomycotina</taxon>
        <taxon>Sordariomycetes</taxon>
        <taxon>Hypocreomycetidae</taxon>
        <taxon>Hypocreales</taxon>
        <taxon>Ophiocordycipitaceae</taxon>
        <taxon>Tolypocladium</taxon>
    </lineage>
</organism>
<gene>
    <name evidence="3" type="ORF">TOPH_04073</name>
</gene>
<keyword evidence="4" id="KW-1185">Reference proteome</keyword>
<accession>A0A0L0NB39</accession>
<dbReference type="STRING" id="1163406.A0A0L0NB39"/>
<comment type="caution">
    <text evidence="3">The sequence shown here is derived from an EMBL/GenBank/DDBJ whole genome shotgun (WGS) entry which is preliminary data.</text>
</comment>
<dbReference type="GO" id="GO:0004029">
    <property type="term" value="F:aldehyde dehydrogenase (NAD+) activity"/>
    <property type="evidence" value="ECO:0007669"/>
    <property type="project" value="TreeGrafter"/>
</dbReference>
<dbReference type="InterPro" id="IPR001509">
    <property type="entry name" value="Epimerase_deHydtase"/>
</dbReference>